<feature type="transmembrane region" description="Helical" evidence="1">
    <location>
        <begin position="48"/>
        <end position="67"/>
    </location>
</feature>
<sequence length="338" mass="36071">MHASGVAAGPEPVEFGPGAAQRRSWGLAGLLLAGGVVAYALLVPRVLLIPLVSLFPLAPIVVGGFAARVRPPTVVAADGIRCHAVFSVQLRRQFVPWAAIAWLGVQKRGRRTHVVLRLTDGGRIVLQHPNGRQVQDAVAFMQGQHLAACGGTPPPIDRAPLPWRRLRPWVRVTAIALPVVSLVGPVAWIVAETGGGGSPDAVVACDQIPRDAVARVLPEGSPHSYGHPAACRWSTDSTSESGTWIDFHIGSWSRSYAERSYEETLKATRDAGRRPTMLRDGDAYTVAWQDGWGFTAQGRTQVKGYLVIVALHSARAASADEAGRQAGDVLRAVTEKLA</sequence>
<gene>
    <name evidence="3" type="ORF">F4557_006957</name>
    <name evidence="2" type="ORF">GCM10009546_11220</name>
</gene>
<evidence type="ECO:0000313" key="3">
    <source>
        <dbReference type="EMBL" id="MBB4778539.1"/>
    </source>
</evidence>
<dbReference type="EMBL" id="BAAAHD010000008">
    <property type="protein sequence ID" value="GAA0550916.1"/>
    <property type="molecule type" value="Genomic_DNA"/>
</dbReference>
<dbReference type="AlphaFoldDB" id="A0A7W7IK25"/>
<reference evidence="2" key="3">
    <citation type="submission" date="2023-12" db="EMBL/GenBank/DDBJ databases">
        <authorList>
            <person name="Sun Q."/>
            <person name="Inoue M."/>
        </authorList>
    </citation>
    <scope>NUCLEOTIDE SEQUENCE</scope>
    <source>
        <strain evidence="2">JCM 10667</strain>
    </source>
</reference>
<name>A0A7W7IK25_9ACTN</name>
<keyword evidence="1" id="KW-1133">Transmembrane helix</keyword>
<evidence type="ECO:0000313" key="2">
    <source>
        <dbReference type="EMBL" id="GAA0550916.1"/>
    </source>
</evidence>
<evidence type="ECO:0000313" key="4">
    <source>
        <dbReference type="Proteomes" id="UP000549343"/>
    </source>
</evidence>
<dbReference type="EMBL" id="JACHMV010000001">
    <property type="protein sequence ID" value="MBB4778539.1"/>
    <property type="molecule type" value="Genomic_DNA"/>
</dbReference>
<keyword evidence="1" id="KW-0812">Transmembrane</keyword>
<dbReference type="Proteomes" id="UP000549343">
    <property type="component" value="Unassembled WGS sequence"/>
</dbReference>
<keyword evidence="5" id="KW-1185">Reference proteome</keyword>
<comment type="caution">
    <text evidence="3">The sequence shown here is derived from an EMBL/GenBank/DDBJ whole genome shotgun (WGS) entry which is preliminary data.</text>
</comment>
<reference evidence="3 4" key="2">
    <citation type="submission" date="2020-08" db="EMBL/GenBank/DDBJ databases">
        <title>Sequencing the genomes of 1000 actinobacteria strains.</title>
        <authorList>
            <person name="Klenk H.-P."/>
        </authorList>
    </citation>
    <scope>NUCLEOTIDE SEQUENCE [LARGE SCALE GENOMIC DNA]</scope>
    <source>
        <strain evidence="3 4">DSM 44772</strain>
    </source>
</reference>
<feature type="transmembrane region" description="Helical" evidence="1">
    <location>
        <begin position="25"/>
        <end position="42"/>
    </location>
</feature>
<evidence type="ECO:0000313" key="5">
    <source>
        <dbReference type="Proteomes" id="UP001501427"/>
    </source>
</evidence>
<feature type="transmembrane region" description="Helical" evidence="1">
    <location>
        <begin position="168"/>
        <end position="191"/>
    </location>
</feature>
<protein>
    <submittedName>
        <fullName evidence="3">Uncharacterized protein</fullName>
    </submittedName>
</protein>
<reference evidence="2 5" key="1">
    <citation type="journal article" date="2019" name="Int. J. Syst. Evol. Microbiol.">
        <title>The Global Catalogue of Microorganisms (GCM) 10K type strain sequencing project: providing services to taxonomists for standard genome sequencing and annotation.</title>
        <authorList>
            <consortium name="The Broad Institute Genomics Platform"/>
            <consortium name="The Broad Institute Genome Sequencing Center for Infectious Disease"/>
            <person name="Wu L."/>
            <person name="Ma J."/>
        </authorList>
    </citation>
    <scope>NUCLEOTIDE SEQUENCE [LARGE SCALE GENOMIC DNA]</scope>
    <source>
        <strain evidence="2 5">JCM 10667</strain>
    </source>
</reference>
<proteinExistence type="predicted"/>
<organism evidence="3 4">
    <name type="scientific">Actinomadura livida</name>
    <dbReference type="NCBI Taxonomy" id="79909"/>
    <lineage>
        <taxon>Bacteria</taxon>
        <taxon>Bacillati</taxon>
        <taxon>Actinomycetota</taxon>
        <taxon>Actinomycetes</taxon>
        <taxon>Streptosporangiales</taxon>
        <taxon>Thermomonosporaceae</taxon>
        <taxon>Actinomadura</taxon>
    </lineage>
</organism>
<accession>A0A7W7IK25</accession>
<dbReference type="Proteomes" id="UP001501427">
    <property type="component" value="Unassembled WGS sequence"/>
</dbReference>
<evidence type="ECO:0000256" key="1">
    <source>
        <dbReference type="SAM" id="Phobius"/>
    </source>
</evidence>
<keyword evidence="1" id="KW-0472">Membrane</keyword>
<dbReference type="RefSeq" id="WP_184889612.1">
    <property type="nucleotide sequence ID" value="NZ_BAAAHD010000008.1"/>
</dbReference>